<dbReference type="RefSeq" id="WP_131234199.1">
    <property type="nucleotide sequence ID" value="NZ_ADOU02000008.1"/>
</dbReference>
<proteinExistence type="predicted"/>
<dbReference type="EMBL" id="ADOU02000008">
    <property type="protein sequence ID" value="KGJ63594.1"/>
    <property type="molecule type" value="Genomic_DNA"/>
</dbReference>
<dbReference type="AlphaFoldDB" id="A0A837C2G7"/>
<comment type="caution">
    <text evidence="1">The sequence shown here is derived from an EMBL/GenBank/DDBJ whole genome shotgun (WGS) entry which is preliminary data.</text>
</comment>
<dbReference type="Proteomes" id="UP000024900">
    <property type="component" value="Unassembled WGS sequence"/>
</dbReference>
<gene>
    <name evidence="1" type="ORF">BJA5080_05391</name>
</gene>
<accession>A0A837C2G7</accession>
<name>A0A837C2G7_9BRAD</name>
<evidence type="ECO:0000313" key="2">
    <source>
        <dbReference type="Proteomes" id="UP000024900"/>
    </source>
</evidence>
<reference evidence="1 2" key="1">
    <citation type="journal article" date="2014" name="BMC Genomics">
        <title>Comparative genomics of Bradyrhizobium japonicum CPAC 15 and Bradyrhizobium diazoefficiens CPAC 7: elite model strains for understanding symbiotic performance with soybean.</title>
        <authorList>
            <person name="Siqueira A.F."/>
            <person name="Ormeno-Orrillo E."/>
            <person name="Souza R.C."/>
            <person name="Rodrigues E.P."/>
            <person name="Almeida L.G."/>
            <person name="Barcellos F.G."/>
            <person name="Batista J.S."/>
            <person name="Nakatami A.S."/>
            <person name="Martinez-Romero E."/>
            <person name="Vasconcelos A.T."/>
            <person name="Hungria M."/>
        </authorList>
    </citation>
    <scope>NUCLEOTIDE SEQUENCE [LARGE SCALE GENOMIC DNA]</scope>
    <source>
        <strain evidence="1 2">SEMIA 5080</strain>
    </source>
</reference>
<sequence length="74" mass="8302">MSGIDDFWGEGALRTSCGRALQIFPKTMTDNILVIDGRKLLGAASVRRAIGAVDRLLVKLWRRARHARTPQIRQ</sequence>
<evidence type="ECO:0000313" key="1">
    <source>
        <dbReference type="EMBL" id="KGJ63594.1"/>
    </source>
</evidence>
<organism evidence="1 2">
    <name type="scientific">Bradyrhizobium diazoefficiens SEMIA 5080</name>
    <dbReference type="NCBI Taxonomy" id="754504"/>
    <lineage>
        <taxon>Bacteria</taxon>
        <taxon>Pseudomonadati</taxon>
        <taxon>Pseudomonadota</taxon>
        <taxon>Alphaproteobacteria</taxon>
        <taxon>Hyphomicrobiales</taxon>
        <taxon>Nitrobacteraceae</taxon>
        <taxon>Bradyrhizobium</taxon>
    </lineage>
</organism>
<protein>
    <submittedName>
        <fullName evidence="1">Uncharacterized protein</fullName>
    </submittedName>
</protein>